<feature type="transmembrane region" description="Helical" evidence="7">
    <location>
        <begin position="319"/>
        <end position="338"/>
    </location>
</feature>
<keyword evidence="3" id="KW-0813">Transport</keyword>
<evidence type="ECO:0000256" key="4">
    <source>
        <dbReference type="ARBA" id="ARBA00022692"/>
    </source>
</evidence>
<accession>A0A0W4ZWK9</accession>
<comment type="subcellular location">
    <subcellularLocation>
        <location evidence="1">Membrane</location>
        <topology evidence="1">Multi-pass membrane protein</topology>
    </subcellularLocation>
</comment>
<evidence type="ECO:0000256" key="1">
    <source>
        <dbReference type="ARBA" id="ARBA00004141"/>
    </source>
</evidence>
<dbReference type="PANTHER" id="PTHR14233:SF4">
    <property type="entry name" value="SOLUTE CARRIER FAMILY 35 MEMBER F2"/>
    <property type="match status" value="1"/>
</dbReference>
<feature type="transmembrane region" description="Helical" evidence="7">
    <location>
        <begin position="293"/>
        <end position="313"/>
    </location>
</feature>
<keyword evidence="5 7" id="KW-1133">Transmembrane helix</keyword>
<organism evidence="8 9">
    <name type="scientific">Pneumocystis jirovecii (strain RU7)</name>
    <name type="common">Human pneumocystis pneumonia agent</name>
    <dbReference type="NCBI Taxonomy" id="1408657"/>
    <lineage>
        <taxon>Eukaryota</taxon>
        <taxon>Fungi</taxon>
        <taxon>Dikarya</taxon>
        <taxon>Ascomycota</taxon>
        <taxon>Taphrinomycotina</taxon>
        <taxon>Pneumocystomycetes</taxon>
        <taxon>Pneumocystaceae</taxon>
        <taxon>Pneumocystis</taxon>
    </lineage>
</organism>
<keyword evidence="4 7" id="KW-0812">Transmembrane</keyword>
<feature type="transmembrane region" description="Helical" evidence="7">
    <location>
        <begin position="269"/>
        <end position="286"/>
    </location>
</feature>
<dbReference type="InterPro" id="IPR052221">
    <property type="entry name" value="SLC35F_Transporter"/>
</dbReference>
<feature type="transmembrane region" description="Helical" evidence="7">
    <location>
        <begin position="169"/>
        <end position="187"/>
    </location>
</feature>
<dbReference type="InterPro" id="IPR037185">
    <property type="entry name" value="EmrE-like"/>
</dbReference>
<keyword evidence="9" id="KW-1185">Reference proteome</keyword>
<proteinExistence type="inferred from homology"/>
<evidence type="ECO:0000256" key="7">
    <source>
        <dbReference type="SAM" id="Phobius"/>
    </source>
</evidence>
<dbReference type="STRING" id="1408657.A0A0W4ZWK9"/>
<feature type="transmembrane region" description="Helical" evidence="7">
    <location>
        <begin position="37"/>
        <end position="61"/>
    </location>
</feature>
<sequence length="381" mass="44870">MQNQKTNNRECCNLSFKNISSTTQKSIPKYKKWVKSIIFYIKHFWIIFIIGQILSLMITASSTFTTKLNNYHINLPTFQTFPNYALLAFVYTCFTVYSFGFKKYTKLFLKNGWKYFILAFLDVEANFLVVKAYEYTSILSCTLLDSFSIITVFILSFFFLKVRYNIPQILGILICFGGLITLAISDFKTKKNYIVKDPIKGNIFMIIGSSLYGVSNVLEEIFVSKQSIYEVIGQLGFWGMFINIIQVYIFERKHIKNVKWSKKTIGFMFGYNISLFIFYSLTPVLFRISSAIFYNMSLLTSDFWNLIIGIYLFHYYIYWLYPFAFVLVIIGLLTYHLFFKDESKKPWINYNYEEKVDSIETYEIPKNLQIQSTHENSPDVK</sequence>
<dbReference type="RefSeq" id="XP_018231444.1">
    <property type="nucleotide sequence ID" value="XM_018372504.1"/>
</dbReference>
<evidence type="ECO:0000256" key="2">
    <source>
        <dbReference type="ARBA" id="ARBA00007863"/>
    </source>
</evidence>
<name>A0A0W4ZWK9_PNEJ7</name>
<dbReference type="GO" id="GO:0022857">
    <property type="term" value="F:transmembrane transporter activity"/>
    <property type="evidence" value="ECO:0007669"/>
    <property type="project" value="InterPro"/>
</dbReference>
<evidence type="ECO:0000313" key="8">
    <source>
        <dbReference type="EMBL" id="KTW32752.1"/>
    </source>
</evidence>
<keyword evidence="6 7" id="KW-0472">Membrane</keyword>
<dbReference type="InterPro" id="IPR009262">
    <property type="entry name" value="SLC35_F1/F2/F6"/>
</dbReference>
<dbReference type="Pfam" id="PF06027">
    <property type="entry name" value="SLC35F"/>
    <property type="match status" value="1"/>
</dbReference>
<feature type="transmembrane region" description="Helical" evidence="7">
    <location>
        <begin position="81"/>
        <end position="100"/>
    </location>
</feature>
<dbReference type="GO" id="GO:0016020">
    <property type="term" value="C:membrane"/>
    <property type="evidence" value="ECO:0007669"/>
    <property type="project" value="UniProtKB-SubCell"/>
</dbReference>
<evidence type="ECO:0000256" key="5">
    <source>
        <dbReference type="ARBA" id="ARBA00022989"/>
    </source>
</evidence>
<dbReference type="PANTHER" id="PTHR14233">
    <property type="entry name" value="DUF914-RELATED"/>
    <property type="match status" value="1"/>
</dbReference>
<gene>
    <name evidence="8" type="ORF">T551_00237</name>
</gene>
<comment type="similarity">
    <text evidence="2">Belongs to the SLC35F solute transporter family.</text>
</comment>
<dbReference type="EMBL" id="LFWA01000001">
    <property type="protein sequence ID" value="KTW32752.1"/>
    <property type="molecule type" value="Genomic_DNA"/>
</dbReference>
<dbReference type="OrthoDB" id="429955at2759"/>
<dbReference type="Proteomes" id="UP000053447">
    <property type="component" value="Unassembled WGS sequence"/>
</dbReference>
<evidence type="ECO:0000313" key="9">
    <source>
        <dbReference type="Proteomes" id="UP000053447"/>
    </source>
</evidence>
<dbReference type="SUPFAM" id="SSF103481">
    <property type="entry name" value="Multidrug resistance efflux transporter EmrE"/>
    <property type="match status" value="1"/>
</dbReference>
<feature type="transmembrane region" description="Helical" evidence="7">
    <location>
        <begin position="135"/>
        <end position="160"/>
    </location>
</feature>
<evidence type="ECO:0008006" key="10">
    <source>
        <dbReference type="Google" id="ProtNLM"/>
    </source>
</evidence>
<dbReference type="AlphaFoldDB" id="A0A0W4ZWK9"/>
<dbReference type="GeneID" id="28938759"/>
<evidence type="ECO:0000256" key="3">
    <source>
        <dbReference type="ARBA" id="ARBA00022448"/>
    </source>
</evidence>
<reference evidence="9" key="1">
    <citation type="journal article" date="2016" name="Nat. Commun.">
        <title>Genome analysis of three Pneumocystis species reveals adaptation mechanisms to life exclusively in mammalian hosts.</title>
        <authorList>
            <person name="Ma L."/>
            <person name="Chen Z."/>
            <person name="Huang D.W."/>
            <person name="Kutty G."/>
            <person name="Ishihara M."/>
            <person name="Wang H."/>
            <person name="Abouelleil A."/>
            <person name="Bishop L."/>
            <person name="Davey E."/>
            <person name="Deng R."/>
            <person name="Deng X."/>
            <person name="Fan L."/>
            <person name="Fantoni G."/>
            <person name="Fitzgerald M."/>
            <person name="Gogineni E."/>
            <person name="Goldberg J.M."/>
            <person name="Handley G."/>
            <person name="Hu X."/>
            <person name="Huber C."/>
            <person name="Jiao X."/>
            <person name="Jones K."/>
            <person name="Levin J.Z."/>
            <person name="Liu Y."/>
            <person name="Macdonald P."/>
            <person name="Melnikov A."/>
            <person name="Raley C."/>
            <person name="Sassi M."/>
            <person name="Sherman B.T."/>
            <person name="Song X."/>
            <person name="Sykes S."/>
            <person name="Tran B."/>
            <person name="Walsh L."/>
            <person name="Xia Y."/>
            <person name="Yang J."/>
            <person name="Young S."/>
            <person name="Zeng Q."/>
            <person name="Zheng X."/>
            <person name="Stephens R."/>
            <person name="Nusbaum C."/>
            <person name="Birren B.W."/>
            <person name="Azadi P."/>
            <person name="Lempicki R.A."/>
            <person name="Cuomo C.A."/>
            <person name="Kovacs J.A."/>
        </authorList>
    </citation>
    <scope>NUCLEOTIDE SEQUENCE [LARGE SCALE GENOMIC DNA]</scope>
    <source>
        <strain evidence="9">RU7</strain>
    </source>
</reference>
<comment type="caution">
    <text evidence="8">The sequence shown here is derived from an EMBL/GenBank/DDBJ whole genome shotgun (WGS) entry which is preliminary data.</text>
</comment>
<evidence type="ECO:0000256" key="6">
    <source>
        <dbReference type="ARBA" id="ARBA00023136"/>
    </source>
</evidence>
<dbReference type="VEuPathDB" id="FungiDB:T551_00237"/>
<protein>
    <recommendedName>
        <fullName evidence="10">EamA domain-containing protein</fullName>
    </recommendedName>
</protein>
<feature type="transmembrane region" description="Helical" evidence="7">
    <location>
        <begin position="231"/>
        <end position="249"/>
    </location>
</feature>